<feature type="compositionally biased region" description="Polar residues" evidence="1">
    <location>
        <begin position="357"/>
        <end position="369"/>
    </location>
</feature>
<comment type="caution">
    <text evidence="2">The sequence shown here is derived from an EMBL/GenBank/DDBJ whole genome shotgun (WGS) entry which is preliminary data.</text>
</comment>
<name>A0AAI8Z663_9PEZI</name>
<sequence>MSTPPAGTGFLKFNSLPPRLHITAEGANAEDDFDPDIPQYFKEEGFDVTYLPWNNGGKAYRNALAHLPDDLELGESYAVVAFGAAATDCLDHFIKPAPKLAAVICYYPPRILRPDAKYPPQMDVLVHLAGNQNFAPAFQTHYSYKGAIPGFAESDLDEFNKNAASLAWTRTLGTLRKAFQLNVELEPVKEVHTARVYAAQDAKQTVAGFGTDGPYVNHVPTMTGGIGQRDLLRFYKDYFINRAPPSLSMRLVSRTSGTNRVVDEFILSFKHTTEIPWILPGVQPTQKVVHVAMVSVVCIHGGKLYSEHVYWDQASVLVQVGLLDPKLVPEKFSKQGLKRLPVYGSETASKVLDEESQPSNGLIETWNESTGKDKTNLPARPKQAANANAGNGAAANGGGAG</sequence>
<keyword evidence="3" id="KW-1185">Reference proteome</keyword>
<dbReference type="InterPro" id="IPR009959">
    <property type="entry name" value="Cyclase_SnoaL-like"/>
</dbReference>
<feature type="region of interest" description="Disordered" evidence="1">
    <location>
        <begin position="352"/>
        <end position="401"/>
    </location>
</feature>
<dbReference type="EMBL" id="CAVMBE010000079">
    <property type="protein sequence ID" value="CAK4033153.1"/>
    <property type="molecule type" value="Genomic_DNA"/>
</dbReference>
<dbReference type="SUPFAM" id="SSF54427">
    <property type="entry name" value="NTF2-like"/>
    <property type="match status" value="1"/>
</dbReference>
<dbReference type="Proteomes" id="UP001296104">
    <property type="component" value="Unassembled WGS sequence"/>
</dbReference>
<organism evidence="2 3">
    <name type="scientific">Lecanosticta acicola</name>
    <dbReference type="NCBI Taxonomy" id="111012"/>
    <lineage>
        <taxon>Eukaryota</taxon>
        <taxon>Fungi</taxon>
        <taxon>Dikarya</taxon>
        <taxon>Ascomycota</taxon>
        <taxon>Pezizomycotina</taxon>
        <taxon>Dothideomycetes</taxon>
        <taxon>Dothideomycetidae</taxon>
        <taxon>Mycosphaerellales</taxon>
        <taxon>Mycosphaerellaceae</taxon>
        <taxon>Lecanosticta</taxon>
    </lineage>
</organism>
<evidence type="ECO:0000313" key="2">
    <source>
        <dbReference type="EMBL" id="CAK4033153.1"/>
    </source>
</evidence>
<evidence type="ECO:0000313" key="3">
    <source>
        <dbReference type="Proteomes" id="UP001296104"/>
    </source>
</evidence>
<gene>
    <name evidence="2" type="ORF">LECACI_7A008311</name>
</gene>
<dbReference type="GO" id="GO:0030638">
    <property type="term" value="P:polyketide metabolic process"/>
    <property type="evidence" value="ECO:0007669"/>
    <property type="project" value="InterPro"/>
</dbReference>
<feature type="compositionally biased region" description="Low complexity" evidence="1">
    <location>
        <begin position="384"/>
        <end position="394"/>
    </location>
</feature>
<evidence type="ECO:0008006" key="4">
    <source>
        <dbReference type="Google" id="ProtNLM"/>
    </source>
</evidence>
<evidence type="ECO:0000256" key="1">
    <source>
        <dbReference type="SAM" id="MobiDB-lite"/>
    </source>
</evidence>
<protein>
    <recommendedName>
        <fullName evidence="4">Dienelactone hydrolase</fullName>
    </recommendedName>
</protein>
<dbReference type="InterPro" id="IPR032710">
    <property type="entry name" value="NTF2-like_dom_sf"/>
</dbReference>
<proteinExistence type="predicted"/>
<accession>A0AAI8Z663</accession>
<dbReference type="PANTHER" id="PTHR38436">
    <property type="entry name" value="POLYKETIDE CYCLASE SNOAL-LIKE DOMAIN"/>
    <property type="match status" value="1"/>
</dbReference>
<dbReference type="AlphaFoldDB" id="A0AAI8Z663"/>
<reference evidence="2" key="1">
    <citation type="submission" date="2023-11" db="EMBL/GenBank/DDBJ databases">
        <authorList>
            <person name="Alioto T."/>
            <person name="Alioto T."/>
            <person name="Gomez Garrido J."/>
        </authorList>
    </citation>
    <scope>NUCLEOTIDE SEQUENCE</scope>
</reference>
<dbReference type="PANTHER" id="PTHR38436:SF3">
    <property type="entry name" value="CARBOXYMETHYLENEBUTENOLIDASE-RELATED"/>
    <property type="match status" value="1"/>
</dbReference>
<dbReference type="Gene3D" id="3.10.450.50">
    <property type="match status" value="1"/>
</dbReference>